<feature type="signal peptide" evidence="11">
    <location>
        <begin position="1"/>
        <end position="28"/>
    </location>
</feature>
<keyword evidence="4" id="KW-1134">Transmembrane beta strand</keyword>
<dbReference type="InterPro" id="IPR010827">
    <property type="entry name" value="BamA/TamA_POTRA"/>
</dbReference>
<dbReference type="Proteomes" id="UP000051497">
    <property type="component" value="Unassembled WGS sequence"/>
</dbReference>
<dbReference type="GO" id="GO:0009279">
    <property type="term" value="C:cell outer membrane"/>
    <property type="evidence" value="ECO:0007669"/>
    <property type="project" value="UniProtKB-SubCell"/>
</dbReference>
<comment type="caution">
    <text evidence="15">The sequence shown here is derived from an EMBL/GenBank/DDBJ whole genome shotgun (WGS) entry which is preliminary data.</text>
</comment>
<dbReference type="InterPro" id="IPR000184">
    <property type="entry name" value="Bac_surfAg_D15"/>
</dbReference>
<dbReference type="Pfam" id="PF07244">
    <property type="entry name" value="POTRA"/>
    <property type="match status" value="2"/>
</dbReference>
<dbReference type="GO" id="GO:0009306">
    <property type="term" value="P:protein secretion"/>
    <property type="evidence" value="ECO:0007669"/>
    <property type="project" value="TreeGrafter"/>
</dbReference>
<comment type="subunit">
    <text evidence="10">Interacts with TamB to form the translocation and assembly module (TAM).</text>
</comment>
<gene>
    <name evidence="15" type="ORF">HT99x_005720</name>
</gene>
<keyword evidence="16" id="KW-1185">Reference proteome</keyword>
<dbReference type="EMBL" id="LKAJ02000001">
    <property type="protein sequence ID" value="MCS5710920.1"/>
    <property type="molecule type" value="Genomic_DNA"/>
</dbReference>
<reference evidence="15" key="1">
    <citation type="journal article" date="2016" name="Genome Announc.">
        <title>Draft Genome Sequences of Two Novel Amoeba-Resistant Intranuclear Bacteria, 'Candidatus Berkiella cookevillensis' and 'Candidatus Berkiella aquae'.</title>
        <authorList>
            <person name="Mehari Y.T."/>
            <person name="Arivett B.A."/>
            <person name="Farone A.L."/>
            <person name="Gunderson J.H."/>
            <person name="Farone M.B."/>
        </authorList>
    </citation>
    <scope>NUCLEOTIDE SEQUENCE</scope>
    <source>
        <strain evidence="15">HT99</strain>
    </source>
</reference>
<keyword evidence="7" id="KW-0472">Membrane</keyword>
<comment type="subcellular location">
    <subcellularLocation>
        <location evidence="1">Cell outer membrane</location>
    </subcellularLocation>
</comment>
<evidence type="ECO:0000313" key="16">
    <source>
        <dbReference type="Proteomes" id="UP000051497"/>
    </source>
</evidence>
<keyword evidence="8" id="KW-0998">Cell outer membrane</keyword>
<evidence type="ECO:0000256" key="1">
    <source>
        <dbReference type="ARBA" id="ARBA00004442"/>
    </source>
</evidence>
<dbReference type="GO" id="GO:0097347">
    <property type="term" value="C:TAM protein secretion complex"/>
    <property type="evidence" value="ECO:0007669"/>
    <property type="project" value="TreeGrafter"/>
</dbReference>
<comment type="similarity">
    <text evidence="2">Belongs to the TamA family.</text>
</comment>
<proteinExistence type="inferred from homology"/>
<dbReference type="Pfam" id="PF17243">
    <property type="entry name" value="POTRA_TamA_1"/>
    <property type="match status" value="1"/>
</dbReference>
<protein>
    <recommendedName>
        <fullName evidence="3">Translocation and assembly module subunit TamA</fullName>
    </recommendedName>
    <alternativeName>
        <fullName evidence="9">Autotransporter assembly factor TamA</fullName>
    </alternativeName>
</protein>
<evidence type="ECO:0000259" key="13">
    <source>
        <dbReference type="Pfam" id="PF07244"/>
    </source>
</evidence>
<evidence type="ECO:0000256" key="7">
    <source>
        <dbReference type="ARBA" id="ARBA00023136"/>
    </source>
</evidence>
<feature type="domain" description="POTRA" evidence="13">
    <location>
        <begin position="202"/>
        <end position="269"/>
    </location>
</feature>
<keyword evidence="6 11" id="KW-0732">Signal</keyword>
<dbReference type="RefSeq" id="WP_139016594.1">
    <property type="nucleotide sequence ID" value="NZ_LKAJ02000001.1"/>
</dbReference>
<organism evidence="15 16">
    <name type="scientific">Candidatus Berkiella aquae</name>
    <dbReference type="NCBI Taxonomy" id="295108"/>
    <lineage>
        <taxon>Bacteria</taxon>
        <taxon>Pseudomonadati</taxon>
        <taxon>Pseudomonadota</taxon>
        <taxon>Gammaproteobacteria</taxon>
        <taxon>Candidatus Berkiellales</taxon>
        <taxon>Candidatus Berkiellaceae</taxon>
        <taxon>Candidatus Berkiella</taxon>
    </lineage>
</organism>
<dbReference type="AlphaFoldDB" id="A0AAE3HVN7"/>
<name>A0AAE3HVN7_9GAMM</name>
<dbReference type="Gene3D" id="3.10.20.310">
    <property type="entry name" value="membrane protein fhac"/>
    <property type="match status" value="3"/>
</dbReference>
<evidence type="ECO:0000313" key="15">
    <source>
        <dbReference type="EMBL" id="MCS5710920.1"/>
    </source>
</evidence>
<evidence type="ECO:0000256" key="5">
    <source>
        <dbReference type="ARBA" id="ARBA00022692"/>
    </source>
</evidence>
<feature type="chain" id="PRO_5042106150" description="Translocation and assembly module subunit TamA" evidence="11">
    <location>
        <begin position="29"/>
        <end position="588"/>
    </location>
</feature>
<evidence type="ECO:0000256" key="6">
    <source>
        <dbReference type="ARBA" id="ARBA00022729"/>
    </source>
</evidence>
<dbReference type="Pfam" id="PF01103">
    <property type="entry name" value="Omp85"/>
    <property type="match status" value="1"/>
</dbReference>
<keyword evidence="5" id="KW-0812">Transmembrane</keyword>
<accession>A0AAE3HVN7</accession>
<evidence type="ECO:0000256" key="8">
    <source>
        <dbReference type="ARBA" id="ARBA00023237"/>
    </source>
</evidence>
<feature type="domain" description="Bacterial surface antigen (D15)" evidence="12">
    <location>
        <begin position="305"/>
        <end position="576"/>
    </location>
</feature>
<dbReference type="PANTHER" id="PTHR12815:SF47">
    <property type="entry name" value="TRANSLOCATION AND ASSEMBLY MODULE SUBUNIT TAMA"/>
    <property type="match status" value="1"/>
</dbReference>
<feature type="domain" description="TamA POTRA" evidence="14">
    <location>
        <begin position="37"/>
        <end position="109"/>
    </location>
</feature>
<dbReference type="InterPro" id="IPR035243">
    <property type="entry name" value="TamA_POTRA_Dom_1"/>
</dbReference>
<evidence type="ECO:0000256" key="9">
    <source>
        <dbReference type="ARBA" id="ARBA00033063"/>
    </source>
</evidence>
<evidence type="ECO:0000256" key="4">
    <source>
        <dbReference type="ARBA" id="ARBA00022452"/>
    </source>
</evidence>
<evidence type="ECO:0000259" key="14">
    <source>
        <dbReference type="Pfam" id="PF17243"/>
    </source>
</evidence>
<dbReference type="Gene3D" id="2.40.160.50">
    <property type="entry name" value="membrane protein fhac: a member of the omp85/tpsb transporter family"/>
    <property type="match status" value="1"/>
</dbReference>
<dbReference type="PANTHER" id="PTHR12815">
    <property type="entry name" value="SORTING AND ASSEMBLY MACHINERY SAMM50 PROTEIN FAMILY MEMBER"/>
    <property type="match status" value="1"/>
</dbReference>
<reference evidence="15" key="2">
    <citation type="submission" date="2021-06" db="EMBL/GenBank/DDBJ databases">
        <title>Genomic Description and Analysis of Intracellular Bacteria, Candidatus Berkiella cookevillensis and Candidatus Berkiella aquae.</title>
        <authorList>
            <person name="Kidane D.T."/>
            <person name="Mehari Y.T."/>
            <person name="Rice F.C."/>
            <person name="Arivett B.A."/>
            <person name="Farone A.L."/>
            <person name="Berk S.G."/>
            <person name="Farone M.B."/>
        </authorList>
    </citation>
    <scope>NUCLEOTIDE SEQUENCE</scope>
    <source>
        <strain evidence="15">HT99</strain>
    </source>
</reference>
<evidence type="ECO:0000259" key="12">
    <source>
        <dbReference type="Pfam" id="PF01103"/>
    </source>
</evidence>
<evidence type="ECO:0000256" key="11">
    <source>
        <dbReference type="SAM" id="SignalP"/>
    </source>
</evidence>
<evidence type="ECO:0000256" key="2">
    <source>
        <dbReference type="ARBA" id="ARBA00010248"/>
    </source>
</evidence>
<evidence type="ECO:0000256" key="3">
    <source>
        <dbReference type="ARBA" id="ARBA00015419"/>
    </source>
</evidence>
<dbReference type="InterPro" id="IPR039910">
    <property type="entry name" value="D15-like"/>
</dbReference>
<feature type="domain" description="POTRA" evidence="13">
    <location>
        <begin position="126"/>
        <end position="194"/>
    </location>
</feature>
<sequence length="588" mass="66250">MKIHARMRHSLCTLLLLGSLSSFGSLLAKEKEEDFNIHINGVSKTIEENIRANLTLTPEQSELDDKAKIQQYEERVTQEVTKAIQPFGYYSPKIALTTNATQKAIAITIDLGMPVRIQKITISVVGEGSTDPSLKEIKNEFSLHEGEIFDHTLYEQGKKALLSASIQNGYLDATFSVHRVEVNLDTHSSDIYLTLDTKQRHYFGPVNYHETVLSEKLLNRYLPFQTGDVYSPEKMLKLQSRLAQSDYFSEVNVKPQTTIDSNVVPIQVELKDAKPNRYLLGAGYGTDTGVRGKAAWTRRRLNSMGHRLNAEARVSEVYDKFELDYIIPGKQPATDTFAIHGSYFEEEYTEKLSQLYEAGFTQVREINNWQRKLAIAYLHESYTAYITNEPIQSNLILPSVTFTQIKRDNAAAPTRGRRIEINLRGSVDALVSDTSFFQAYLQCRWLHAFNESLKALVRTELGFTLPDDSERLPLSQRFFAGGDLSIRGYGYRSLPNEIDKDGNRLPVGGAYLGIVSFEVVKTIKKPFGVLAFIDAGNAFRHFGDQIEVGTGVGVEWQTRLGPVKFAIAKPLNKDSEAWRIHASFGPEI</sequence>
<evidence type="ECO:0000256" key="10">
    <source>
        <dbReference type="ARBA" id="ARBA00093548"/>
    </source>
</evidence>